<keyword evidence="1" id="KW-0378">Hydrolase</keyword>
<dbReference type="InterPro" id="IPR017850">
    <property type="entry name" value="Alkaline_phosphatase_core_sf"/>
</dbReference>
<dbReference type="InterPro" id="IPR007312">
    <property type="entry name" value="Phosphoesterase"/>
</dbReference>
<reference evidence="3 4" key="1">
    <citation type="submission" date="2014-01" db="EMBL/GenBank/DDBJ databases">
        <authorList>
            <person name="Dobos K."/>
            <person name="Lenaerts A."/>
            <person name="Ordway D."/>
            <person name="DeGroote M.A."/>
            <person name="Parker T."/>
            <person name="Sizemore C."/>
            <person name="Tallon L.J."/>
            <person name="Sadzewicz L.K."/>
            <person name="Sengamalay N."/>
            <person name="Fraser C.M."/>
            <person name="Hine E."/>
            <person name="Shefchek K.A."/>
            <person name="Das S.P."/>
            <person name="Tettelin H."/>
        </authorList>
    </citation>
    <scope>NUCLEOTIDE SEQUENCE [LARGE SCALE GENOMIC DNA]</scope>
    <source>
        <strain evidence="3 4">Harvey</strain>
    </source>
</reference>
<gene>
    <name evidence="3" type="ORF">I551_4524</name>
</gene>
<keyword evidence="4" id="KW-1185">Reference proteome</keyword>
<protein>
    <submittedName>
        <fullName evidence="3">Phosphoesterase family protein</fullName>
    </submittedName>
</protein>
<evidence type="ECO:0000256" key="2">
    <source>
        <dbReference type="ARBA" id="ARBA00023026"/>
    </source>
</evidence>
<dbReference type="Pfam" id="PF04185">
    <property type="entry name" value="Phosphoesterase"/>
    <property type="match status" value="1"/>
</dbReference>
<proteinExistence type="predicted"/>
<comment type="caution">
    <text evidence="3">The sequence shown here is derived from an EMBL/GenBank/DDBJ whole genome shotgun (WGS) entry which is preliminary data.</text>
</comment>
<evidence type="ECO:0000313" key="3">
    <source>
        <dbReference type="EMBL" id="EUA89003.1"/>
    </source>
</evidence>
<dbReference type="EMBL" id="JAOL01000130">
    <property type="protein sequence ID" value="EUA89003.1"/>
    <property type="molecule type" value="Genomic_DNA"/>
</dbReference>
<organism evidence="3 4">
    <name type="scientific">Mycobacterium ulcerans str. Harvey</name>
    <dbReference type="NCBI Taxonomy" id="1299332"/>
    <lineage>
        <taxon>Bacteria</taxon>
        <taxon>Bacillati</taxon>
        <taxon>Actinomycetota</taxon>
        <taxon>Actinomycetes</taxon>
        <taxon>Mycobacteriales</taxon>
        <taxon>Mycobacteriaceae</taxon>
        <taxon>Mycobacterium</taxon>
        <taxon>Mycobacterium ulcerans group</taxon>
    </lineage>
</organism>
<sequence length="83" mass="9404">MFFLMENRFFDHYFDTLSATDGIDSGSPLFQQKGWNPQTQTIDPAGITMPYRFDTTRDRSSTANASATRSFLGTDAQVLERRG</sequence>
<evidence type="ECO:0000313" key="4">
    <source>
        <dbReference type="Proteomes" id="UP000020681"/>
    </source>
</evidence>
<dbReference type="Gene3D" id="3.40.720.10">
    <property type="entry name" value="Alkaline Phosphatase, subunit A"/>
    <property type="match status" value="1"/>
</dbReference>
<dbReference type="Proteomes" id="UP000020681">
    <property type="component" value="Unassembled WGS sequence"/>
</dbReference>
<accession>A0ABP3ACA0</accession>
<evidence type="ECO:0000256" key="1">
    <source>
        <dbReference type="ARBA" id="ARBA00022801"/>
    </source>
</evidence>
<name>A0ABP3ACA0_MYCUL</name>
<keyword evidence="2" id="KW-0843">Virulence</keyword>